<gene>
    <name evidence="2" type="ORF">VT52_007510</name>
</gene>
<dbReference type="Proteomes" id="UP000034838">
    <property type="component" value="Unassembled WGS sequence"/>
</dbReference>
<dbReference type="InterPro" id="IPR009081">
    <property type="entry name" value="PP-bd_ACP"/>
</dbReference>
<dbReference type="EMBL" id="LBDA02000013">
    <property type="protein sequence ID" value="OIK28194.1"/>
    <property type="molecule type" value="Genomic_DNA"/>
</dbReference>
<proteinExistence type="predicted"/>
<evidence type="ECO:0000259" key="1">
    <source>
        <dbReference type="PROSITE" id="PS50075"/>
    </source>
</evidence>
<dbReference type="InterPro" id="IPR036736">
    <property type="entry name" value="ACP-like_sf"/>
</dbReference>
<name>A0A1J4Q593_9ACTN</name>
<accession>A0A1J4Q593</accession>
<evidence type="ECO:0000313" key="3">
    <source>
        <dbReference type="Proteomes" id="UP000034838"/>
    </source>
</evidence>
<dbReference type="OrthoDB" id="2085352at2"/>
<dbReference type="RefSeq" id="WP_046427576.1">
    <property type="nucleotide sequence ID" value="NZ_LBDA02000013.1"/>
</dbReference>
<dbReference type="Pfam" id="PF00550">
    <property type="entry name" value="PP-binding"/>
    <property type="match status" value="1"/>
</dbReference>
<protein>
    <recommendedName>
        <fullName evidence="1">Carrier domain-containing protein</fullName>
    </recommendedName>
</protein>
<dbReference type="Gene3D" id="1.10.1200.10">
    <property type="entry name" value="ACP-like"/>
    <property type="match status" value="1"/>
</dbReference>
<organism evidence="2 3">
    <name type="scientific">Streptomyces malaysiense</name>
    <dbReference type="NCBI Taxonomy" id="1428626"/>
    <lineage>
        <taxon>Bacteria</taxon>
        <taxon>Bacillati</taxon>
        <taxon>Actinomycetota</taxon>
        <taxon>Actinomycetes</taxon>
        <taxon>Kitasatosporales</taxon>
        <taxon>Streptomycetaceae</taxon>
        <taxon>Streptomyces</taxon>
    </lineage>
</organism>
<dbReference type="SUPFAM" id="SSF47336">
    <property type="entry name" value="ACP-like"/>
    <property type="match status" value="1"/>
</dbReference>
<sequence>MPSSTNHDTTRPLDAAELERATIDWLRTELEDPEISASDNFLDIGGHSLAFARLNRFLADSFAVNLDMKVAYDEPLSTAVAKAQPVQSHA</sequence>
<comment type="caution">
    <text evidence="2">The sequence shown here is derived from an EMBL/GenBank/DDBJ whole genome shotgun (WGS) entry which is preliminary data.</text>
</comment>
<evidence type="ECO:0000313" key="2">
    <source>
        <dbReference type="EMBL" id="OIK28194.1"/>
    </source>
</evidence>
<dbReference type="AlphaFoldDB" id="A0A1J4Q593"/>
<dbReference type="PROSITE" id="PS50075">
    <property type="entry name" value="CARRIER"/>
    <property type="match status" value="1"/>
</dbReference>
<reference evidence="2" key="1">
    <citation type="submission" date="2016-10" db="EMBL/GenBank/DDBJ databases">
        <title>Genome sequence of Streptomyces malaysiense MUSC 136.</title>
        <authorList>
            <person name="Lee L.-H."/>
            <person name="Ser H.-L."/>
        </authorList>
    </citation>
    <scope>NUCLEOTIDE SEQUENCE [LARGE SCALE GENOMIC DNA]</scope>
    <source>
        <strain evidence="2">MUSC 136</strain>
    </source>
</reference>
<feature type="domain" description="Carrier" evidence="1">
    <location>
        <begin position="13"/>
        <end position="90"/>
    </location>
</feature>
<keyword evidence="3" id="KW-1185">Reference proteome</keyword>